<dbReference type="InterPro" id="IPR039261">
    <property type="entry name" value="FNR_nucleotide-bd"/>
</dbReference>
<reference evidence="3" key="1">
    <citation type="journal article" date="2019" name="Int. J. Syst. Evol. Microbiol.">
        <title>The Global Catalogue of Microorganisms (GCM) 10K type strain sequencing project: providing services to taxonomists for standard genome sequencing and annotation.</title>
        <authorList>
            <consortium name="The Broad Institute Genomics Platform"/>
            <consortium name="The Broad Institute Genome Sequencing Center for Infectious Disease"/>
            <person name="Wu L."/>
            <person name="Ma J."/>
        </authorList>
    </citation>
    <scope>NUCLEOTIDE SEQUENCE [LARGE SCALE GENOMIC DNA]</scope>
    <source>
        <strain evidence="3">IBRC-M 10908</strain>
    </source>
</reference>
<keyword evidence="3" id="KW-1185">Reference proteome</keyword>
<proteinExistence type="predicted"/>
<dbReference type="InterPro" id="IPR017938">
    <property type="entry name" value="Riboflavin_synthase-like_b-brl"/>
</dbReference>
<dbReference type="Pfam" id="PF08021">
    <property type="entry name" value="FAD_binding_9"/>
    <property type="match status" value="1"/>
</dbReference>
<dbReference type="InterPro" id="IPR007037">
    <property type="entry name" value="SIP_rossman_dom"/>
</dbReference>
<dbReference type="InterPro" id="IPR017927">
    <property type="entry name" value="FAD-bd_FR_type"/>
</dbReference>
<evidence type="ECO:0000313" key="3">
    <source>
        <dbReference type="Proteomes" id="UP001595823"/>
    </source>
</evidence>
<dbReference type="InterPro" id="IPR013113">
    <property type="entry name" value="SIP_FAD-bd"/>
</dbReference>
<protein>
    <submittedName>
        <fullName evidence="2">Siderophore-interacting protein</fullName>
    </submittedName>
</protein>
<dbReference type="Gene3D" id="2.40.30.10">
    <property type="entry name" value="Translation factors"/>
    <property type="match status" value="1"/>
</dbReference>
<evidence type="ECO:0000259" key="1">
    <source>
        <dbReference type="PROSITE" id="PS51384"/>
    </source>
</evidence>
<dbReference type="CDD" id="cd06193">
    <property type="entry name" value="siderophore_interacting"/>
    <property type="match status" value="1"/>
</dbReference>
<feature type="domain" description="FAD-binding FR-type" evidence="1">
    <location>
        <begin position="1"/>
        <end position="138"/>
    </location>
</feature>
<sequence length="269" mass="29276">MLFRTRVAAVRRVSPGFLRVTLEGSDLARLVPRGLDQRLKILLPDGELPASLDESLLPETEWRRRWRAIPASSRPPMRSYTVSESRPDRGELDLDFFVHAAPGPGSGWASSARVGDRLVLSAPDRHRDTGSHGVQWRPGNATRVLIGGDETAYPAIRGIVNALGPDIDAEVVLEAGDPADAEFLTGELKTGRVELALREKGMRGGEALLDTAAGRLAKIGSVLAGDDGGFYAWFATESSRVSAIRHRATEAGIARDRVHAQGYWNDRPR</sequence>
<dbReference type="SUPFAM" id="SSF63380">
    <property type="entry name" value="Riboflavin synthase domain-like"/>
    <property type="match status" value="1"/>
</dbReference>
<accession>A0ABV8TU20</accession>
<evidence type="ECO:0000313" key="2">
    <source>
        <dbReference type="EMBL" id="MFC4333980.1"/>
    </source>
</evidence>
<dbReference type="PANTHER" id="PTHR30157:SF0">
    <property type="entry name" value="NADPH-DEPENDENT FERRIC-CHELATE REDUCTASE"/>
    <property type="match status" value="1"/>
</dbReference>
<organism evidence="2 3">
    <name type="scientific">Salininema proteolyticum</name>
    <dbReference type="NCBI Taxonomy" id="1607685"/>
    <lineage>
        <taxon>Bacteria</taxon>
        <taxon>Bacillati</taxon>
        <taxon>Actinomycetota</taxon>
        <taxon>Actinomycetes</taxon>
        <taxon>Glycomycetales</taxon>
        <taxon>Glycomycetaceae</taxon>
        <taxon>Salininema</taxon>
    </lineage>
</organism>
<dbReference type="Pfam" id="PF04954">
    <property type="entry name" value="SIP"/>
    <property type="match status" value="1"/>
</dbReference>
<dbReference type="InterPro" id="IPR039374">
    <property type="entry name" value="SIP_fam"/>
</dbReference>
<dbReference type="Gene3D" id="3.40.50.80">
    <property type="entry name" value="Nucleotide-binding domain of ferredoxin-NADP reductase (FNR) module"/>
    <property type="match status" value="1"/>
</dbReference>
<name>A0ABV8TU20_9ACTN</name>
<comment type="caution">
    <text evidence="2">The sequence shown here is derived from an EMBL/GenBank/DDBJ whole genome shotgun (WGS) entry which is preliminary data.</text>
</comment>
<gene>
    <name evidence="2" type="ORF">ACFPET_02065</name>
</gene>
<dbReference type="Proteomes" id="UP001595823">
    <property type="component" value="Unassembled WGS sequence"/>
</dbReference>
<dbReference type="PROSITE" id="PS51384">
    <property type="entry name" value="FAD_FR"/>
    <property type="match status" value="1"/>
</dbReference>
<dbReference type="PANTHER" id="PTHR30157">
    <property type="entry name" value="FERRIC REDUCTASE, NADPH-DEPENDENT"/>
    <property type="match status" value="1"/>
</dbReference>
<dbReference type="EMBL" id="JBHSDK010000002">
    <property type="protein sequence ID" value="MFC4333980.1"/>
    <property type="molecule type" value="Genomic_DNA"/>
</dbReference>